<gene>
    <name evidence="1" type="ORF">HHSLTHF2_06480</name>
</gene>
<evidence type="ECO:0000313" key="1">
    <source>
        <dbReference type="EMBL" id="BCB06758.1"/>
    </source>
</evidence>
<evidence type="ECO:0000313" key="2">
    <source>
        <dbReference type="Proteomes" id="UP000502259"/>
    </source>
</evidence>
<proteinExistence type="predicted"/>
<dbReference type="AlphaFoldDB" id="A0A6F8TZP1"/>
<dbReference type="Proteomes" id="UP000502259">
    <property type="component" value="Chromosome"/>
</dbReference>
<protein>
    <submittedName>
        <fullName evidence="1">Uncharacterized protein</fullName>
    </submittedName>
</protein>
<name>A0A6F8TZP1_9GAMM</name>
<sequence>MNTSIRQSKIVADPHTGEKVTLRELAKRYGLRRTTVRARYDRGQRGMDLIEQPTTGNISEAVRDQIAMEDRKRYIEEAKHTPLAMPLKQLGGGQHV</sequence>
<reference evidence="1 2" key="1">
    <citation type="submission" date="2020-03" db="EMBL/GenBank/DDBJ databases">
        <title>Complete Genome Sequence of Halomonas hydrothermalis Strain Slthf2, Halophilic Bacterium Isolated from Deep-Sea Hydrothermal-Vent Environments.</title>
        <authorList>
            <person name="Takeyama N."/>
            <person name="Huang M."/>
            <person name="Sato K."/>
            <person name="Galipon J."/>
            <person name="Arakawa K."/>
        </authorList>
    </citation>
    <scope>NUCLEOTIDE SEQUENCE [LARGE SCALE GENOMIC DNA]</scope>
    <source>
        <strain evidence="1 2">Slthf2</strain>
    </source>
</reference>
<dbReference type="RefSeq" id="WP_172419966.1">
    <property type="nucleotide sequence ID" value="NZ_AP022843.1"/>
</dbReference>
<dbReference type="EMBL" id="AP022843">
    <property type="protein sequence ID" value="BCB06758.1"/>
    <property type="molecule type" value="Genomic_DNA"/>
</dbReference>
<accession>A0A6F8TZP1</accession>
<organism evidence="1 2">
    <name type="scientific">Halomonas hydrothermalis</name>
    <dbReference type="NCBI Taxonomy" id="115561"/>
    <lineage>
        <taxon>Bacteria</taxon>
        <taxon>Pseudomonadati</taxon>
        <taxon>Pseudomonadota</taxon>
        <taxon>Gammaproteobacteria</taxon>
        <taxon>Oceanospirillales</taxon>
        <taxon>Halomonadaceae</taxon>
        <taxon>Halomonas</taxon>
    </lineage>
</organism>
<keyword evidence="2" id="KW-1185">Reference proteome</keyword>